<keyword evidence="1" id="KW-0378">Hydrolase</keyword>
<proteinExistence type="predicted"/>
<evidence type="ECO:0000259" key="3">
    <source>
        <dbReference type="Pfam" id="PF00326"/>
    </source>
</evidence>
<feature type="chain" id="PRO_5018034450" evidence="2">
    <location>
        <begin position="23"/>
        <end position="646"/>
    </location>
</feature>
<dbReference type="PANTHER" id="PTHR42776:SF27">
    <property type="entry name" value="DIPEPTIDYL PEPTIDASE FAMILY MEMBER 6"/>
    <property type="match status" value="1"/>
</dbReference>
<name>A0A3N5XYX6_9ALTE</name>
<accession>A0A3N5XYX6</accession>
<dbReference type="Pfam" id="PF00326">
    <property type="entry name" value="Peptidase_S9"/>
    <property type="match status" value="1"/>
</dbReference>
<dbReference type="OrthoDB" id="4269629at2"/>
<evidence type="ECO:0000256" key="1">
    <source>
        <dbReference type="ARBA" id="ARBA00022801"/>
    </source>
</evidence>
<dbReference type="PANTHER" id="PTHR42776">
    <property type="entry name" value="SERINE PEPTIDASE S9 FAMILY MEMBER"/>
    <property type="match status" value="1"/>
</dbReference>
<dbReference type="AlphaFoldDB" id="A0A3N5XYX6"/>
<dbReference type="InterPro" id="IPR001375">
    <property type="entry name" value="Peptidase_S9_cat"/>
</dbReference>
<reference evidence="4 5" key="1">
    <citation type="submission" date="2018-11" db="EMBL/GenBank/DDBJ databases">
        <authorList>
            <person name="Ye M.-Q."/>
            <person name="Du Z.-J."/>
        </authorList>
    </citation>
    <scope>NUCLEOTIDE SEQUENCE [LARGE SCALE GENOMIC DNA]</scope>
    <source>
        <strain evidence="4 5">U0105</strain>
    </source>
</reference>
<evidence type="ECO:0000313" key="4">
    <source>
        <dbReference type="EMBL" id="RPJ66437.1"/>
    </source>
</evidence>
<dbReference type="Gene3D" id="3.40.50.1820">
    <property type="entry name" value="alpha/beta hydrolase"/>
    <property type="match status" value="1"/>
</dbReference>
<evidence type="ECO:0000313" key="5">
    <source>
        <dbReference type="Proteomes" id="UP000275281"/>
    </source>
</evidence>
<keyword evidence="5" id="KW-1185">Reference proteome</keyword>
<comment type="caution">
    <text evidence="4">The sequence shown here is derived from an EMBL/GenBank/DDBJ whole genome shotgun (WGS) entry which is preliminary data.</text>
</comment>
<dbReference type="SUPFAM" id="SSF53474">
    <property type="entry name" value="alpha/beta-Hydrolases"/>
    <property type="match status" value="1"/>
</dbReference>
<gene>
    <name evidence="4" type="ORF">DRW07_10095</name>
</gene>
<feature type="signal peptide" evidence="2">
    <location>
        <begin position="1"/>
        <end position="22"/>
    </location>
</feature>
<dbReference type="GO" id="GO:0004252">
    <property type="term" value="F:serine-type endopeptidase activity"/>
    <property type="evidence" value="ECO:0007669"/>
    <property type="project" value="TreeGrafter"/>
</dbReference>
<dbReference type="SUPFAM" id="SSF82171">
    <property type="entry name" value="DPP6 N-terminal domain-like"/>
    <property type="match status" value="1"/>
</dbReference>
<dbReference type="Proteomes" id="UP000275281">
    <property type="component" value="Unassembled WGS sequence"/>
</dbReference>
<evidence type="ECO:0000256" key="2">
    <source>
        <dbReference type="SAM" id="SignalP"/>
    </source>
</evidence>
<dbReference type="GO" id="GO:0006508">
    <property type="term" value="P:proteolysis"/>
    <property type="evidence" value="ECO:0007669"/>
    <property type="project" value="InterPro"/>
</dbReference>
<dbReference type="RefSeq" id="WP_124027795.1">
    <property type="nucleotide sequence ID" value="NZ_JBHRSN010000006.1"/>
</dbReference>
<dbReference type="InterPro" id="IPR029058">
    <property type="entry name" value="AB_hydrolase_fold"/>
</dbReference>
<feature type="domain" description="Peptidase S9 prolyl oligopeptidase catalytic" evidence="3">
    <location>
        <begin position="450"/>
        <end position="644"/>
    </location>
</feature>
<keyword evidence="2" id="KW-0732">Signal</keyword>
<organism evidence="4 5">
    <name type="scientific">Alteromonas sediminis</name>
    <dbReference type="NCBI Taxonomy" id="2259342"/>
    <lineage>
        <taxon>Bacteria</taxon>
        <taxon>Pseudomonadati</taxon>
        <taxon>Pseudomonadota</taxon>
        <taxon>Gammaproteobacteria</taxon>
        <taxon>Alteromonadales</taxon>
        <taxon>Alteromonadaceae</taxon>
        <taxon>Alteromonas/Salinimonas group</taxon>
        <taxon>Alteromonas</taxon>
    </lineage>
</organism>
<sequence>MQILKTLFTVALISSVPFFSQAKPEPVPVEAWADTMQVRDLDMSPDAERMAMLMRRERGGLPELFIFETSDIRGTLQAIQPEGLVPQSLRWANDTFLIVNFYFQTENGGRPVYLSRTASYNVKTKEWTSLIRTTNRTSIRDTGGNIMARLGIGRVVNILADDPDHVLVAHNEERGSPANYYKVNLEDGTRSLVLKGNDRFSSYIWDRSGNARGAQEYDASNVDIVSLARVSAEDEWKEVGRLRATARDDFAVLGFFDPDKPHLATIRSNENGSNYTGIYTVDIRNGKRELIFKTEGFDALSVIRSPRLADGTKVVGYTYADKKGTQQYFIDETYGPLHRGLQQAFPDRIVRIERVSEDGKTSLIYTTGPQDPGSWFLLKDGKVAPVITASTEIKAKSLSPVEVITYKARDGLEVSGYVTLPNNMKGPFPTIAMPHGGPWVRDEYGYDRWAQMLANRGYAVFQPNYRGSTELGKSFWMAGDKKWGHEMQDDIEDGMNALVERGIADKDKLAIFGWSYGGYAAYVAATRANDMFNCIVSGAGVSDLTRIRGGLSGSSFLRLFQKPTIDGVSPVDFTDKVNKPMLIVHGDFDTTVPVEHSRRFVEGLEKAGKDYQYIEIPDMGHSPLMFEQNMQWFPQLFEFFDTKCGF</sequence>
<dbReference type="EMBL" id="RPOK01000003">
    <property type="protein sequence ID" value="RPJ66437.1"/>
    <property type="molecule type" value="Genomic_DNA"/>
</dbReference>
<protein>
    <submittedName>
        <fullName evidence="4">S9 family peptidase</fullName>
    </submittedName>
</protein>